<gene>
    <name evidence="1" type="ORF">L1987_06018</name>
</gene>
<evidence type="ECO:0000313" key="1">
    <source>
        <dbReference type="EMBL" id="KAI3824555.1"/>
    </source>
</evidence>
<comment type="caution">
    <text evidence="1">The sequence shown here is derived from an EMBL/GenBank/DDBJ whole genome shotgun (WGS) entry which is preliminary data.</text>
</comment>
<organism evidence="1 2">
    <name type="scientific">Smallanthus sonchifolius</name>
    <dbReference type="NCBI Taxonomy" id="185202"/>
    <lineage>
        <taxon>Eukaryota</taxon>
        <taxon>Viridiplantae</taxon>
        <taxon>Streptophyta</taxon>
        <taxon>Embryophyta</taxon>
        <taxon>Tracheophyta</taxon>
        <taxon>Spermatophyta</taxon>
        <taxon>Magnoliopsida</taxon>
        <taxon>eudicotyledons</taxon>
        <taxon>Gunneridae</taxon>
        <taxon>Pentapetalae</taxon>
        <taxon>asterids</taxon>
        <taxon>campanulids</taxon>
        <taxon>Asterales</taxon>
        <taxon>Asteraceae</taxon>
        <taxon>Asteroideae</taxon>
        <taxon>Heliantheae alliance</taxon>
        <taxon>Millerieae</taxon>
        <taxon>Smallanthus</taxon>
    </lineage>
</organism>
<proteinExistence type="predicted"/>
<dbReference type="EMBL" id="CM042019">
    <property type="protein sequence ID" value="KAI3824555.1"/>
    <property type="molecule type" value="Genomic_DNA"/>
</dbReference>
<accession>A0ACB9JX53</accession>
<reference evidence="1 2" key="2">
    <citation type="journal article" date="2022" name="Mol. Ecol. Resour.">
        <title>The genomes of chicory, endive, great burdock and yacon provide insights into Asteraceae paleo-polyploidization history and plant inulin production.</title>
        <authorList>
            <person name="Fan W."/>
            <person name="Wang S."/>
            <person name="Wang H."/>
            <person name="Wang A."/>
            <person name="Jiang F."/>
            <person name="Liu H."/>
            <person name="Zhao H."/>
            <person name="Xu D."/>
            <person name="Zhang Y."/>
        </authorList>
    </citation>
    <scope>NUCLEOTIDE SEQUENCE [LARGE SCALE GENOMIC DNA]</scope>
    <source>
        <strain evidence="2">cv. Yunnan</strain>
        <tissue evidence="1">Leaves</tissue>
    </source>
</reference>
<evidence type="ECO:0000313" key="2">
    <source>
        <dbReference type="Proteomes" id="UP001056120"/>
    </source>
</evidence>
<protein>
    <submittedName>
        <fullName evidence="1">Uncharacterized protein</fullName>
    </submittedName>
</protein>
<reference evidence="2" key="1">
    <citation type="journal article" date="2022" name="Mol. Ecol. Resour.">
        <title>The genomes of chicory, endive, great burdock and yacon provide insights into Asteraceae palaeo-polyploidization history and plant inulin production.</title>
        <authorList>
            <person name="Fan W."/>
            <person name="Wang S."/>
            <person name="Wang H."/>
            <person name="Wang A."/>
            <person name="Jiang F."/>
            <person name="Liu H."/>
            <person name="Zhao H."/>
            <person name="Xu D."/>
            <person name="Zhang Y."/>
        </authorList>
    </citation>
    <scope>NUCLEOTIDE SEQUENCE [LARGE SCALE GENOMIC DNA]</scope>
    <source>
        <strain evidence="2">cv. Yunnan</strain>
    </source>
</reference>
<sequence length="111" mass="12756">MSYLDHLVWYYEITKNKVKENEEEAKETGACLREEPKLKRRKMSAKRDFPPGCGPSGTNDVTQEPDGESMASDTEEEPEESMMKGEVYGDNEDFVLTKVIKKAFEGWRLKS</sequence>
<dbReference type="Proteomes" id="UP001056120">
    <property type="component" value="Linkage Group LG02"/>
</dbReference>
<name>A0ACB9JX53_9ASTR</name>
<keyword evidence="2" id="KW-1185">Reference proteome</keyword>